<proteinExistence type="predicted"/>
<reference evidence="2" key="1">
    <citation type="submission" date="2023-03" db="EMBL/GenBank/DDBJ databases">
        <title>Emydomyces testavorans Genome Sequence.</title>
        <authorList>
            <person name="Hoyer L."/>
        </authorList>
    </citation>
    <scope>NUCLEOTIDE SEQUENCE</scope>
    <source>
        <strain evidence="2">16-2883</strain>
    </source>
</reference>
<feature type="region of interest" description="Disordered" evidence="1">
    <location>
        <begin position="1"/>
        <end position="36"/>
    </location>
</feature>
<evidence type="ECO:0000313" key="3">
    <source>
        <dbReference type="Proteomes" id="UP001219355"/>
    </source>
</evidence>
<sequence length="218" mass="24492">MSLQTMTQIPLSHDDHNRIRCPTFNPKSTSSFTAPSNPNEYLNFYQTYRYPTHTESQTSSSFSHDAQSHHDDPRTSQLSNGPSSLSSSTMASASNAKVTQIRSFDPSQPTVPAAALILASSPEPTSISDNRGFSWHEQREWEQTKNDMALGTLVAEPVSQRRRTLDSVVDTEEDDDEEEEDDEAVDTSDHENAFYILIKSITVEDVPIEPLCNHTFFY</sequence>
<evidence type="ECO:0000313" key="2">
    <source>
        <dbReference type="EMBL" id="WEW57054.1"/>
    </source>
</evidence>
<feature type="compositionally biased region" description="Low complexity" evidence="1">
    <location>
        <begin position="76"/>
        <end position="96"/>
    </location>
</feature>
<feature type="compositionally biased region" description="Polar residues" evidence="1">
    <location>
        <begin position="1"/>
        <end position="10"/>
    </location>
</feature>
<feature type="compositionally biased region" description="Polar residues" evidence="1">
    <location>
        <begin position="25"/>
        <end position="36"/>
    </location>
</feature>
<evidence type="ECO:0000256" key="1">
    <source>
        <dbReference type="SAM" id="MobiDB-lite"/>
    </source>
</evidence>
<dbReference type="AlphaFoldDB" id="A0AAF0DEG2"/>
<protein>
    <submittedName>
        <fullName evidence="2">Uncharacterized protein</fullName>
    </submittedName>
</protein>
<feature type="region of interest" description="Disordered" evidence="1">
    <location>
        <begin position="160"/>
        <end position="188"/>
    </location>
</feature>
<dbReference type="Proteomes" id="UP001219355">
    <property type="component" value="Chromosome 2"/>
</dbReference>
<name>A0AAF0DEG2_9EURO</name>
<accession>A0AAF0DEG2</accession>
<feature type="compositionally biased region" description="Polar residues" evidence="1">
    <location>
        <begin position="53"/>
        <end position="65"/>
    </location>
</feature>
<dbReference type="EMBL" id="CP120628">
    <property type="protein sequence ID" value="WEW57054.1"/>
    <property type="molecule type" value="Genomic_DNA"/>
</dbReference>
<gene>
    <name evidence="2" type="ORF">PRK78_002513</name>
</gene>
<keyword evidence="3" id="KW-1185">Reference proteome</keyword>
<feature type="compositionally biased region" description="Acidic residues" evidence="1">
    <location>
        <begin position="169"/>
        <end position="186"/>
    </location>
</feature>
<organism evidence="2 3">
    <name type="scientific">Emydomyces testavorans</name>
    <dbReference type="NCBI Taxonomy" id="2070801"/>
    <lineage>
        <taxon>Eukaryota</taxon>
        <taxon>Fungi</taxon>
        <taxon>Dikarya</taxon>
        <taxon>Ascomycota</taxon>
        <taxon>Pezizomycotina</taxon>
        <taxon>Eurotiomycetes</taxon>
        <taxon>Eurotiomycetidae</taxon>
        <taxon>Onygenales</taxon>
        <taxon>Nannizziopsiaceae</taxon>
        <taxon>Emydomyces</taxon>
    </lineage>
</organism>
<feature type="region of interest" description="Disordered" evidence="1">
    <location>
        <begin position="53"/>
        <end position="107"/>
    </location>
</feature>
<feature type="compositionally biased region" description="Polar residues" evidence="1">
    <location>
        <begin position="97"/>
        <end position="107"/>
    </location>
</feature>